<organism evidence="1 2">
    <name type="scientific">Pedobacter africanus</name>
    <dbReference type="NCBI Taxonomy" id="151894"/>
    <lineage>
        <taxon>Bacteria</taxon>
        <taxon>Pseudomonadati</taxon>
        <taxon>Bacteroidota</taxon>
        <taxon>Sphingobacteriia</taxon>
        <taxon>Sphingobacteriales</taxon>
        <taxon>Sphingobacteriaceae</taxon>
        <taxon>Pedobacter</taxon>
    </lineage>
</organism>
<name>A0ACC6KTZ1_9SPHI</name>
<evidence type="ECO:0000313" key="1">
    <source>
        <dbReference type="EMBL" id="MDR6782833.1"/>
    </source>
</evidence>
<keyword evidence="2" id="KW-1185">Reference proteome</keyword>
<sequence>MDTYKKQLIDEQIIPFFNQPSTDEKLINSLYVMCHLHTAIGRQILERPGSFEEGRLWFSVDSMVQAYYYCKNKQCKWGTRIWKKREFAIDSSSFLHKEPRTDYIEILEAGEVLSIAFTDLLKLMDAHPVIKAKVQEITACNERYYHYRTQLLNKPPLQRVQEFEAENPLFIKVAGKEAVAMHVSLTRQGYYAQLKKMAFAEID</sequence>
<protein>
    <submittedName>
        <fullName evidence="1">Uncharacterized protein</fullName>
    </submittedName>
</protein>
<dbReference type="Proteomes" id="UP001246858">
    <property type="component" value="Unassembled WGS sequence"/>
</dbReference>
<evidence type="ECO:0000313" key="2">
    <source>
        <dbReference type="Proteomes" id="UP001246858"/>
    </source>
</evidence>
<dbReference type="EMBL" id="JAVDTF010000001">
    <property type="protein sequence ID" value="MDR6782833.1"/>
    <property type="molecule type" value="Genomic_DNA"/>
</dbReference>
<comment type="caution">
    <text evidence="1">The sequence shown here is derived from an EMBL/GenBank/DDBJ whole genome shotgun (WGS) entry which is preliminary data.</text>
</comment>
<accession>A0ACC6KTZ1</accession>
<proteinExistence type="predicted"/>
<reference evidence="1" key="1">
    <citation type="submission" date="2023-07" db="EMBL/GenBank/DDBJ databases">
        <title>Sorghum-associated microbial communities from plants grown in Nebraska, USA.</title>
        <authorList>
            <person name="Schachtman D."/>
        </authorList>
    </citation>
    <scope>NUCLEOTIDE SEQUENCE</scope>
    <source>
        <strain evidence="1">2697</strain>
    </source>
</reference>
<gene>
    <name evidence="1" type="ORF">J2X78_001385</name>
</gene>